<gene>
    <name evidence="2" type="ORF">ACFFSY_22545</name>
</gene>
<proteinExistence type="predicted"/>
<keyword evidence="1" id="KW-0472">Membrane</keyword>
<feature type="transmembrane region" description="Helical" evidence="1">
    <location>
        <begin position="108"/>
        <end position="129"/>
    </location>
</feature>
<evidence type="ECO:0000256" key="1">
    <source>
        <dbReference type="SAM" id="Phobius"/>
    </source>
</evidence>
<feature type="transmembrane region" description="Helical" evidence="1">
    <location>
        <begin position="181"/>
        <end position="206"/>
    </location>
</feature>
<dbReference type="EMBL" id="JBHMDO010000034">
    <property type="protein sequence ID" value="MFB9328724.1"/>
    <property type="molecule type" value="Genomic_DNA"/>
</dbReference>
<reference evidence="2 3" key="1">
    <citation type="submission" date="2024-09" db="EMBL/GenBank/DDBJ databases">
        <authorList>
            <person name="Sun Q."/>
            <person name="Mori K."/>
        </authorList>
    </citation>
    <scope>NUCLEOTIDE SEQUENCE [LARGE SCALE GENOMIC DNA]</scope>
    <source>
        <strain evidence="2 3">TISTR 2452</strain>
    </source>
</reference>
<keyword evidence="3" id="KW-1185">Reference proteome</keyword>
<name>A0ABV5KU14_9BACL</name>
<dbReference type="RefSeq" id="WP_377498301.1">
    <property type="nucleotide sequence ID" value="NZ_JBHMDO010000034.1"/>
</dbReference>
<keyword evidence="1" id="KW-1133">Transmembrane helix</keyword>
<protein>
    <recommendedName>
        <fullName evidence="4">Membrane-anchored protein</fullName>
    </recommendedName>
</protein>
<evidence type="ECO:0008006" key="4">
    <source>
        <dbReference type="Google" id="ProtNLM"/>
    </source>
</evidence>
<dbReference type="Proteomes" id="UP001589747">
    <property type="component" value="Unassembled WGS sequence"/>
</dbReference>
<sequence length="289" mass="31473">MADLKKIAQSSVDKIPQLTLLFWIMKITATTLGETGSDLITVPGSEDNYLTPFLFFIGIFVVFLAVQLFVKTYVPPVYWMVITSTSLAGTAFSDYMDRSLGLGYMKGAALLVGLLALIFLFWYFTEPSLDVKHIATKRVEVLYWVAILVSNTLGTAAGDFLSHDSEGVGKLAGGGSFLEQGLGLTIAQGALLTGGLIVLVLLAYWFTKISRVVLFWLAFVLTRPFGATFGDYLIKPHEKGGLGLQNGTEIASAILLSILIVCILIQYVVKRKKADTVQPNGFAQDGLRQ</sequence>
<accession>A0ABV5KU14</accession>
<feature type="transmembrane region" description="Helical" evidence="1">
    <location>
        <begin position="141"/>
        <end position="161"/>
    </location>
</feature>
<keyword evidence="1" id="KW-0812">Transmembrane</keyword>
<evidence type="ECO:0000313" key="3">
    <source>
        <dbReference type="Proteomes" id="UP001589747"/>
    </source>
</evidence>
<dbReference type="InterPro" id="IPR007136">
    <property type="entry name" value="DUF347"/>
</dbReference>
<feature type="transmembrane region" description="Helical" evidence="1">
    <location>
        <begin position="49"/>
        <end position="70"/>
    </location>
</feature>
<comment type="caution">
    <text evidence="2">The sequence shown here is derived from an EMBL/GenBank/DDBJ whole genome shotgun (WGS) entry which is preliminary data.</text>
</comment>
<feature type="transmembrane region" description="Helical" evidence="1">
    <location>
        <begin position="213"/>
        <end position="230"/>
    </location>
</feature>
<evidence type="ECO:0000313" key="2">
    <source>
        <dbReference type="EMBL" id="MFB9328724.1"/>
    </source>
</evidence>
<feature type="transmembrane region" description="Helical" evidence="1">
    <location>
        <begin position="250"/>
        <end position="269"/>
    </location>
</feature>
<organism evidence="2 3">
    <name type="scientific">Paenibacillus aurantiacus</name>
    <dbReference type="NCBI Taxonomy" id="1936118"/>
    <lineage>
        <taxon>Bacteria</taxon>
        <taxon>Bacillati</taxon>
        <taxon>Bacillota</taxon>
        <taxon>Bacilli</taxon>
        <taxon>Bacillales</taxon>
        <taxon>Paenibacillaceae</taxon>
        <taxon>Paenibacillus</taxon>
    </lineage>
</organism>
<dbReference type="Pfam" id="PF03988">
    <property type="entry name" value="DUF347"/>
    <property type="match status" value="4"/>
</dbReference>